<dbReference type="UniPathway" id="UPA00219"/>
<keyword evidence="5 7" id="KW-0573">Peptidoglycan synthesis</keyword>
<evidence type="ECO:0000256" key="2">
    <source>
        <dbReference type="ARBA" id="ARBA00005992"/>
    </source>
</evidence>
<dbReference type="Gene3D" id="2.40.440.10">
    <property type="entry name" value="L,D-transpeptidase catalytic domain-like"/>
    <property type="match status" value="1"/>
</dbReference>
<dbReference type="InterPro" id="IPR052905">
    <property type="entry name" value="LD-transpeptidase_YkuD-like"/>
</dbReference>
<gene>
    <name evidence="10" type="ORF">C9J12_12220</name>
</gene>
<evidence type="ECO:0000256" key="4">
    <source>
        <dbReference type="ARBA" id="ARBA00022960"/>
    </source>
</evidence>
<dbReference type="InterPro" id="IPR002477">
    <property type="entry name" value="Peptidoglycan-bd-like"/>
</dbReference>
<protein>
    <submittedName>
        <fullName evidence="10">Amidase</fullName>
    </submittedName>
</protein>
<organism evidence="10 11">
    <name type="scientific">Photobacterium frigidiphilum</name>
    <dbReference type="NCBI Taxonomy" id="264736"/>
    <lineage>
        <taxon>Bacteria</taxon>
        <taxon>Pseudomonadati</taxon>
        <taxon>Pseudomonadota</taxon>
        <taxon>Gammaproteobacteria</taxon>
        <taxon>Vibrionales</taxon>
        <taxon>Vibrionaceae</taxon>
        <taxon>Photobacterium</taxon>
    </lineage>
</organism>
<proteinExistence type="inferred from homology"/>
<dbReference type="GO" id="GO:0008360">
    <property type="term" value="P:regulation of cell shape"/>
    <property type="evidence" value="ECO:0007669"/>
    <property type="project" value="UniProtKB-UniRule"/>
</dbReference>
<dbReference type="GO" id="GO:0071555">
    <property type="term" value="P:cell wall organization"/>
    <property type="evidence" value="ECO:0007669"/>
    <property type="project" value="UniProtKB-UniRule"/>
</dbReference>
<keyword evidence="6 7" id="KW-0961">Cell wall biogenesis/degradation</keyword>
<feature type="active site" description="Proton donor/acceptor" evidence="7">
    <location>
        <position position="470"/>
    </location>
</feature>
<evidence type="ECO:0000313" key="11">
    <source>
        <dbReference type="Proteomes" id="UP000240987"/>
    </source>
</evidence>
<keyword evidence="11" id="KW-1185">Reference proteome</keyword>
<dbReference type="InterPro" id="IPR036366">
    <property type="entry name" value="PGBDSf"/>
</dbReference>
<dbReference type="PROSITE" id="PS52029">
    <property type="entry name" value="LD_TPASE"/>
    <property type="match status" value="1"/>
</dbReference>
<evidence type="ECO:0000256" key="6">
    <source>
        <dbReference type="ARBA" id="ARBA00023316"/>
    </source>
</evidence>
<name>A0A2T3JHE5_9GAMM</name>
<evidence type="ECO:0000256" key="7">
    <source>
        <dbReference type="PROSITE-ProRule" id="PRU01373"/>
    </source>
</evidence>
<dbReference type="EMBL" id="PYMJ01000010">
    <property type="protein sequence ID" value="PSU48372.1"/>
    <property type="molecule type" value="Genomic_DNA"/>
</dbReference>
<dbReference type="OrthoDB" id="9778545at2"/>
<evidence type="ECO:0000256" key="8">
    <source>
        <dbReference type="SAM" id="SignalP"/>
    </source>
</evidence>
<keyword evidence="4 7" id="KW-0133">Cell shape</keyword>
<dbReference type="Pfam" id="PF01471">
    <property type="entry name" value="PG_binding_1"/>
    <property type="match status" value="1"/>
</dbReference>
<keyword evidence="8" id="KW-0732">Signal</keyword>
<dbReference type="PANTHER" id="PTHR41533">
    <property type="entry name" value="L,D-TRANSPEPTIDASE HI_1667-RELATED"/>
    <property type="match status" value="1"/>
</dbReference>
<sequence>MFNHKRIVIQRFSTLVALSFFISSSAFAVESGVFSDRSLIDTPDFSVKPLAPINANLPTSHVDWSYLDAITVNSSRQLCPNSGSTVCFKMLAEQAYADNHFYPLWQNPVQRREFELQLKSVVDTGMVTGLEVRLGELYRLDKYNDQRAYDLLATDSYFVYRTYLNTIQRNRTTLFTLDPVNFSVQPSSFGAQHYFPITMDKLTLTRPANIPFEQSMSVIETLQQLPPHSLTHSDLKGLIRKGDTIVAGKELAKVLFDLNDMTEAEYTFITQMPTITNSGTMLEAIKRFQRRNGLADDGIIGAATTAQLVMPYTDIARRVAVNIQRFRNINVIDNQPHIWVNIPDYMLKIFEQGNVIFESKVIVGRTSRPTNLFSSAINTMVVNPTWNVPETIKRKDVIPKVKHSRDYLTAHNMRILNSWRDRTEIPADQIDWSSVNPKTFPHEFQQGPGPSNSLGRVKFLMPNDYSIYLHDTPARGLFNKTKRNLSSGCVRVEKAYDLANFIIDFQKRKNIEPFNTMLKDGDLDTVRLSQRLGVDFVYLTAWVDEKNTLQMREDIYGYDSPQKEAIDSQFISMKNYRR</sequence>
<comment type="caution">
    <text evidence="10">The sequence shown here is derived from an EMBL/GenBank/DDBJ whole genome shotgun (WGS) entry which is preliminary data.</text>
</comment>
<dbReference type="AlphaFoldDB" id="A0A2T3JHE5"/>
<dbReference type="GO" id="GO:0004180">
    <property type="term" value="F:carboxypeptidase activity"/>
    <property type="evidence" value="ECO:0007669"/>
    <property type="project" value="UniProtKB-ARBA"/>
</dbReference>
<comment type="pathway">
    <text evidence="1 7">Cell wall biogenesis; peptidoglycan biosynthesis.</text>
</comment>
<dbReference type="InterPro" id="IPR023346">
    <property type="entry name" value="Lysozyme-like_dom_sf"/>
</dbReference>
<evidence type="ECO:0000256" key="1">
    <source>
        <dbReference type="ARBA" id="ARBA00004752"/>
    </source>
</evidence>
<accession>A0A2T3JHE5</accession>
<dbReference type="SUPFAM" id="SSF141523">
    <property type="entry name" value="L,D-transpeptidase catalytic domain-like"/>
    <property type="match status" value="1"/>
</dbReference>
<feature type="chain" id="PRO_5015687705" evidence="8">
    <location>
        <begin position="29"/>
        <end position="578"/>
    </location>
</feature>
<dbReference type="GO" id="GO:0016740">
    <property type="term" value="F:transferase activity"/>
    <property type="evidence" value="ECO:0007669"/>
    <property type="project" value="UniProtKB-KW"/>
</dbReference>
<dbReference type="CDD" id="cd16913">
    <property type="entry name" value="YkuD_like"/>
    <property type="match status" value="1"/>
</dbReference>
<evidence type="ECO:0000313" key="10">
    <source>
        <dbReference type="EMBL" id="PSU48372.1"/>
    </source>
</evidence>
<reference evidence="10 11" key="1">
    <citation type="submission" date="2018-01" db="EMBL/GenBank/DDBJ databases">
        <title>Whole genome sequencing of Histamine producing bacteria.</title>
        <authorList>
            <person name="Butler K."/>
        </authorList>
    </citation>
    <scope>NUCLEOTIDE SEQUENCE [LARGE SCALE GENOMIC DNA]</scope>
    <source>
        <strain evidence="10 11">JCM 12947</strain>
    </source>
</reference>
<dbReference type="RefSeq" id="WP_107242974.1">
    <property type="nucleotide sequence ID" value="NZ_PYMJ01000010.1"/>
</dbReference>
<dbReference type="Proteomes" id="UP000240987">
    <property type="component" value="Unassembled WGS sequence"/>
</dbReference>
<dbReference type="Gene3D" id="1.10.101.10">
    <property type="entry name" value="PGBD-like superfamily/PGBD"/>
    <property type="match status" value="1"/>
</dbReference>
<evidence type="ECO:0000256" key="3">
    <source>
        <dbReference type="ARBA" id="ARBA00022679"/>
    </source>
</evidence>
<dbReference type="SUPFAM" id="SSF53955">
    <property type="entry name" value="Lysozyme-like"/>
    <property type="match status" value="1"/>
</dbReference>
<feature type="signal peptide" evidence="8">
    <location>
        <begin position="1"/>
        <end position="28"/>
    </location>
</feature>
<dbReference type="InterPro" id="IPR038063">
    <property type="entry name" value="Transpep_catalytic_dom"/>
</dbReference>
<dbReference type="InterPro" id="IPR005490">
    <property type="entry name" value="LD_TPept_cat_dom"/>
</dbReference>
<dbReference type="GO" id="GO:0009252">
    <property type="term" value="P:peptidoglycan biosynthetic process"/>
    <property type="evidence" value="ECO:0007669"/>
    <property type="project" value="UniProtKB-UniPathway"/>
</dbReference>
<feature type="domain" description="L,D-TPase catalytic" evidence="9">
    <location>
        <begin position="336"/>
        <end position="514"/>
    </location>
</feature>
<keyword evidence="3" id="KW-0808">Transferase</keyword>
<evidence type="ECO:0000256" key="5">
    <source>
        <dbReference type="ARBA" id="ARBA00022984"/>
    </source>
</evidence>
<evidence type="ECO:0000259" key="9">
    <source>
        <dbReference type="PROSITE" id="PS52029"/>
    </source>
</evidence>
<dbReference type="Pfam" id="PF03734">
    <property type="entry name" value="YkuD"/>
    <property type="match status" value="1"/>
</dbReference>
<feature type="active site" description="Nucleophile" evidence="7">
    <location>
        <position position="489"/>
    </location>
</feature>
<comment type="similarity">
    <text evidence="2">Belongs to the YkuD family.</text>
</comment>
<dbReference type="PANTHER" id="PTHR41533:SF1">
    <property type="entry name" value="L,D-TRANSPEPTIDASE YCBB-RELATED"/>
    <property type="match status" value="1"/>
</dbReference>